<evidence type="ECO:0000313" key="2">
    <source>
        <dbReference type="EMBL" id="OAX56093.1"/>
    </source>
</evidence>
<evidence type="ECO:0000313" key="3">
    <source>
        <dbReference type="Proteomes" id="UP000093858"/>
    </source>
</evidence>
<evidence type="ECO:0000256" key="1">
    <source>
        <dbReference type="SAM" id="SignalP"/>
    </source>
</evidence>
<gene>
    <name evidence="2" type="ORF">A6R73_14825</name>
</gene>
<organism evidence="2 3">
    <name type="scientific">Xanthomonas graminis pv. poae</name>
    <dbReference type="NCBI Taxonomy" id="227946"/>
    <lineage>
        <taxon>Bacteria</taxon>
        <taxon>Pseudomonadati</taxon>
        <taxon>Pseudomonadota</taxon>
        <taxon>Gammaproteobacteria</taxon>
        <taxon>Lysobacterales</taxon>
        <taxon>Lysobacteraceae</taxon>
        <taxon>Xanthomonas</taxon>
        <taxon>Xanthomonas translucens group</taxon>
        <taxon>Xanthomonas graminis</taxon>
    </lineage>
</organism>
<comment type="caution">
    <text evidence="2">The sequence shown here is derived from an EMBL/GenBank/DDBJ whole genome shotgun (WGS) entry which is preliminary data.</text>
</comment>
<dbReference type="Proteomes" id="UP000093858">
    <property type="component" value="Unassembled WGS sequence"/>
</dbReference>
<dbReference type="EMBL" id="LWSU01000096">
    <property type="protein sequence ID" value="OAX56093.1"/>
    <property type="molecule type" value="Genomic_DNA"/>
</dbReference>
<reference evidence="2 3" key="1">
    <citation type="submission" date="2016-04" db="EMBL/GenBank/DDBJ databases">
        <title>Xanthomonas translucens phylogeny.</title>
        <authorList>
            <person name="Langlois P."/>
        </authorList>
    </citation>
    <scope>NUCLEOTIDE SEQUENCE [LARGE SCALE GENOMIC DNA]</scope>
    <source>
        <strain evidence="2 3">B99</strain>
    </source>
</reference>
<accession>A0A199P5D0</accession>
<feature type="signal peptide" evidence="1">
    <location>
        <begin position="1"/>
        <end position="25"/>
    </location>
</feature>
<dbReference type="AlphaFoldDB" id="A0A199P5D0"/>
<keyword evidence="1" id="KW-0732">Signal</keyword>
<feature type="chain" id="PRO_5008282497" description="Lipoprotein" evidence="1">
    <location>
        <begin position="26"/>
        <end position="367"/>
    </location>
</feature>
<sequence length="367" mass="39394">MPHVIAPTFARLLALCATLLLGACATQPPRAPERTPTEVKADIARRIPAAIPDRSGWANDVYVALSSQQLATSADNICAVLAVIEQESTYQANPPVPGLGKIARAELGRRASALHVPAFMLDAALAVTSANGRSYGQRIAAARTEQELSAIFEDLAGSVPLGQRLFGDLNPVHTGGPMQVSIAFAEAHGDGYPYPLQDTVRHAVFDRRGGVWFGTRHLLGYPSDYDTLLYRFADFNAGWYASRNAAFQAALAKASGTSLALDGDLLIPGSDIDQPGATERVARSLGARLALGDKEIRRALQRGNAADFGDTALYRQVFALAERSAGKPLPRAILPGITLQSPKITRTLTTAWFAQRVAERWHRCMGK</sequence>
<proteinExistence type="predicted"/>
<name>A0A199P5D0_9XANT</name>
<dbReference type="InterPro" id="IPR011673">
    <property type="entry name" value="DUF1615"/>
</dbReference>
<dbReference type="RefSeq" id="WP_064539132.1">
    <property type="nucleotide sequence ID" value="NZ_LWSU01000096.1"/>
</dbReference>
<evidence type="ECO:0008006" key="4">
    <source>
        <dbReference type="Google" id="ProtNLM"/>
    </source>
</evidence>
<dbReference type="Pfam" id="PF07759">
    <property type="entry name" value="DUF1615"/>
    <property type="match status" value="1"/>
</dbReference>
<protein>
    <recommendedName>
        <fullName evidence="4">Lipoprotein</fullName>
    </recommendedName>
</protein>